<gene>
    <name evidence="1" type="ORF">S03H2_06829</name>
</gene>
<reference evidence="1" key="1">
    <citation type="journal article" date="2014" name="Front. Microbiol.">
        <title>High frequency of phylogenetically diverse reductive dehalogenase-homologous genes in deep subseafloor sedimentary metagenomes.</title>
        <authorList>
            <person name="Kawai M."/>
            <person name="Futagami T."/>
            <person name="Toyoda A."/>
            <person name="Takaki Y."/>
            <person name="Nishi S."/>
            <person name="Hori S."/>
            <person name="Arai W."/>
            <person name="Tsubouchi T."/>
            <person name="Morono Y."/>
            <person name="Uchiyama I."/>
            <person name="Ito T."/>
            <person name="Fujiyama A."/>
            <person name="Inagaki F."/>
            <person name="Takami H."/>
        </authorList>
    </citation>
    <scope>NUCLEOTIDE SEQUENCE</scope>
    <source>
        <strain evidence="1">Expedition CK06-06</strain>
    </source>
</reference>
<comment type="caution">
    <text evidence="1">The sequence shown here is derived from an EMBL/GenBank/DDBJ whole genome shotgun (WGS) entry which is preliminary data.</text>
</comment>
<protein>
    <submittedName>
        <fullName evidence="1">Uncharacterized protein</fullName>
    </submittedName>
</protein>
<name>X1ESL6_9ZZZZ</name>
<dbReference type="InterPro" id="IPR023286">
    <property type="entry name" value="ABATE_dom_sf"/>
</dbReference>
<organism evidence="1">
    <name type="scientific">marine sediment metagenome</name>
    <dbReference type="NCBI Taxonomy" id="412755"/>
    <lineage>
        <taxon>unclassified sequences</taxon>
        <taxon>metagenomes</taxon>
        <taxon>ecological metagenomes</taxon>
    </lineage>
</organism>
<proteinExistence type="predicted"/>
<accession>X1ESL6</accession>
<evidence type="ECO:0000313" key="1">
    <source>
        <dbReference type="EMBL" id="GAH20154.1"/>
    </source>
</evidence>
<sequence length="164" mass="19295">MDTVFIQDSRMLWNATQRKEAEIERRHGIGTNTQPLEKTLQAHEKKTEWNEPKTETFRICPVCGTTFKAHGKRIYCSNQCNDIIKHRRYYKRQRIKDAVISKFKPHIGKTGEVYFLNGKRTISFIPAIHCINLEMAKDWLSKSYQSNEIESILKQVKGFFSKEL</sequence>
<dbReference type="AlphaFoldDB" id="X1ESL6"/>
<dbReference type="EMBL" id="BARU01003059">
    <property type="protein sequence ID" value="GAH20154.1"/>
    <property type="molecule type" value="Genomic_DNA"/>
</dbReference>
<dbReference type="SUPFAM" id="SSF160904">
    <property type="entry name" value="Jann2411-like"/>
    <property type="match status" value="1"/>
</dbReference>